<keyword evidence="2" id="KW-0732">Signal</keyword>
<evidence type="ECO:0000256" key="2">
    <source>
        <dbReference type="SAM" id="SignalP"/>
    </source>
</evidence>
<dbReference type="Gene3D" id="3.40.50.1820">
    <property type="entry name" value="alpha/beta hydrolase"/>
    <property type="match status" value="1"/>
</dbReference>
<dbReference type="InterPro" id="IPR011042">
    <property type="entry name" value="6-blade_b-propeller_TolB-like"/>
</dbReference>
<evidence type="ECO:0000313" key="5">
    <source>
        <dbReference type="Proteomes" id="UP000464178"/>
    </source>
</evidence>
<dbReference type="PANTHER" id="PTHR42776:SF27">
    <property type="entry name" value="DIPEPTIDYL PEPTIDASE FAMILY MEMBER 6"/>
    <property type="match status" value="1"/>
</dbReference>
<keyword evidence="1" id="KW-0378">Hydrolase</keyword>
<feature type="signal peptide" evidence="2">
    <location>
        <begin position="1"/>
        <end position="18"/>
    </location>
</feature>
<dbReference type="SUPFAM" id="SSF53474">
    <property type="entry name" value="alpha/beta-Hydrolases"/>
    <property type="match status" value="1"/>
</dbReference>
<gene>
    <name evidence="4" type="ORF">SOIL9_07420</name>
</gene>
<dbReference type="RefSeq" id="WP_162671184.1">
    <property type="nucleotide sequence ID" value="NZ_LR593886.1"/>
</dbReference>
<evidence type="ECO:0000259" key="3">
    <source>
        <dbReference type="Pfam" id="PF00326"/>
    </source>
</evidence>
<dbReference type="GO" id="GO:0006508">
    <property type="term" value="P:proteolysis"/>
    <property type="evidence" value="ECO:0007669"/>
    <property type="project" value="InterPro"/>
</dbReference>
<dbReference type="GO" id="GO:0004252">
    <property type="term" value="F:serine-type endopeptidase activity"/>
    <property type="evidence" value="ECO:0007669"/>
    <property type="project" value="TreeGrafter"/>
</dbReference>
<sequence>MRRLIPLVVLFVAVGRLAAAPPERTHDIVPADYATVNTINEIAVSPDGTQVAYALATWDKKSDRRASELWVVDTDGKGKPTQLTSDRANDRHLKWAGDGKAIYVVANRGKDAKSQVWKVPVDGKPEVVTNAKSGVVGFDYAPKTDTVYFTTDASATDKDDFSTLREKFGKVDYGHGSRTVSELFSVNKPGSEPEKVLADNRYIREFAVTDDGKRIAMVSAFDDTIVKSEGESRVDVWEGGKITTPPTDIYRAKASSPYAWLEGLTWNPAGTRYAFCAIHDAYPTELIIGEEKDGKWTTIRANRNQVAAPSVREQQVHVRGYGSPLLWISDDSFSYLHEYGGYNASRTYVLKDQATHAASAQFPEKEVVYAVHYRPEPRVRAVLVGDGTSFPVLKVRSATTRKLETLVDPNPHTASWKLPSVEHVTWKAPDGARVGGPLELPHGYKKGDKPLPLVVAIHGGPTTSSCNDLRFDAHNGRLYFAAKGYAVLCPNYRGSTGYGDKFVTDLIGNENDLDVKDIVAGIQHLIKEGIADPERVAVMGWSNGGYLTNCLITMKNPPVKIKAASSGAGILDTVAEWGFNDEPAYPIVFKKGLPWEQADMYKQTSPTYGIGNVTTPTLIHVGGNDDRCPPGHSRMLYRALKEYKKVPTELCVYPGQPHGLGTLSFRTAKMEWDLAWFEKYLKK</sequence>
<reference evidence="4 5" key="1">
    <citation type="submission" date="2019-05" db="EMBL/GenBank/DDBJ databases">
        <authorList>
            <consortium name="Science for Life Laboratories"/>
        </authorList>
    </citation>
    <scope>NUCLEOTIDE SEQUENCE [LARGE SCALE GENOMIC DNA]</scope>
    <source>
        <strain evidence="4">Soil9</strain>
    </source>
</reference>
<feature type="chain" id="PRO_5027024876" description="Peptidase S9 prolyl oligopeptidase catalytic domain-containing protein" evidence="2">
    <location>
        <begin position="19"/>
        <end position="683"/>
    </location>
</feature>
<dbReference type="InterPro" id="IPR001375">
    <property type="entry name" value="Peptidase_S9_cat"/>
</dbReference>
<accession>A0A6P2D7S2</accession>
<evidence type="ECO:0000313" key="4">
    <source>
        <dbReference type="EMBL" id="VTR97391.1"/>
    </source>
</evidence>
<evidence type="ECO:0000256" key="1">
    <source>
        <dbReference type="ARBA" id="ARBA00022801"/>
    </source>
</evidence>
<keyword evidence="5" id="KW-1185">Reference proteome</keyword>
<dbReference type="KEGG" id="gms:SOIL9_07420"/>
<dbReference type="Pfam" id="PF00326">
    <property type="entry name" value="Peptidase_S9"/>
    <property type="match status" value="1"/>
</dbReference>
<dbReference type="EMBL" id="LR593886">
    <property type="protein sequence ID" value="VTR97391.1"/>
    <property type="molecule type" value="Genomic_DNA"/>
</dbReference>
<protein>
    <recommendedName>
        <fullName evidence="3">Peptidase S9 prolyl oligopeptidase catalytic domain-containing protein</fullName>
    </recommendedName>
</protein>
<dbReference type="InterPro" id="IPR029058">
    <property type="entry name" value="AB_hydrolase_fold"/>
</dbReference>
<organism evidence="4 5">
    <name type="scientific">Gemmata massiliana</name>
    <dbReference type="NCBI Taxonomy" id="1210884"/>
    <lineage>
        <taxon>Bacteria</taxon>
        <taxon>Pseudomonadati</taxon>
        <taxon>Planctomycetota</taxon>
        <taxon>Planctomycetia</taxon>
        <taxon>Gemmatales</taxon>
        <taxon>Gemmataceae</taxon>
        <taxon>Gemmata</taxon>
    </lineage>
</organism>
<dbReference type="PANTHER" id="PTHR42776">
    <property type="entry name" value="SERINE PEPTIDASE S9 FAMILY MEMBER"/>
    <property type="match status" value="1"/>
</dbReference>
<proteinExistence type="predicted"/>
<name>A0A6P2D7S2_9BACT</name>
<dbReference type="AlphaFoldDB" id="A0A6P2D7S2"/>
<dbReference type="SUPFAM" id="SSF82171">
    <property type="entry name" value="DPP6 N-terminal domain-like"/>
    <property type="match status" value="1"/>
</dbReference>
<feature type="domain" description="Peptidase S9 prolyl oligopeptidase catalytic" evidence="3">
    <location>
        <begin position="479"/>
        <end position="683"/>
    </location>
</feature>
<dbReference type="Proteomes" id="UP000464178">
    <property type="component" value="Chromosome"/>
</dbReference>
<dbReference type="Gene3D" id="2.120.10.30">
    <property type="entry name" value="TolB, C-terminal domain"/>
    <property type="match status" value="1"/>
</dbReference>